<proteinExistence type="inferred from homology"/>
<evidence type="ECO:0000259" key="3">
    <source>
        <dbReference type="PROSITE" id="PS00624"/>
    </source>
</evidence>
<dbReference type="PANTHER" id="PTHR11552">
    <property type="entry name" value="GLUCOSE-METHANOL-CHOLINE GMC OXIDOREDUCTASE"/>
    <property type="match status" value="1"/>
</dbReference>
<dbReference type="InterPro" id="IPR000172">
    <property type="entry name" value="GMC_OxRdtase_N"/>
</dbReference>
<reference evidence="4 5" key="1">
    <citation type="submission" date="2023-01" db="EMBL/GenBank/DDBJ databases">
        <title>Analysis of 21 Apiospora genomes using comparative genomics revels a genus with tremendous synthesis potential of carbohydrate active enzymes and secondary metabolites.</title>
        <authorList>
            <person name="Sorensen T."/>
        </authorList>
    </citation>
    <scope>NUCLEOTIDE SEQUENCE [LARGE SCALE GENOMIC DNA]</scope>
    <source>
        <strain evidence="4 5">CBS 24483</strain>
    </source>
</reference>
<dbReference type="PIRSF" id="PIRSF000137">
    <property type="entry name" value="Alcohol_oxidase"/>
    <property type="match status" value="1"/>
</dbReference>
<dbReference type="Pfam" id="PF00732">
    <property type="entry name" value="GMC_oxred_N"/>
    <property type="match status" value="1"/>
</dbReference>
<dbReference type="RefSeq" id="XP_066707232.1">
    <property type="nucleotide sequence ID" value="XM_066838339.1"/>
</dbReference>
<name>A0ABR1QYT0_9PEZI</name>
<keyword evidence="2" id="KW-0732">Signal</keyword>
<dbReference type="Gene3D" id="3.30.560.10">
    <property type="entry name" value="Glucose Oxidase, domain 3"/>
    <property type="match status" value="1"/>
</dbReference>
<organism evidence="4 5">
    <name type="scientific">Apiospora aurea</name>
    <dbReference type="NCBI Taxonomy" id="335848"/>
    <lineage>
        <taxon>Eukaryota</taxon>
        <taxon>Fungi</taxon>
        <taxon>Dikarya</taxon>
        <taxon>Ascomycota</taxon>
        <taxon>Pezizomycotina</taxon>
        <taxon>Sordariomycetes</taxon>
        <taxon>Xylariomycetidae</taxon>
        <taxon>Amphisphaeriales</taxon>
        <taxon>Apiosporaceae</taxon>
        <taxon>Apiospora</taxon>
    </lineage>
</organism>
<dbReference type="SUPFAM" id="SSF51905">
    <property type="entry name" value="FAD/NAD(P)-binding domain"/>
    <property type="match status" value="1"/>
</dbReference>
<dbReference type="EMBL" id="JAQQWE010000001">
    <property type="protein sequence ID" value="KAK7967840.1"/>
    <property type="molecule type" value="Genomic_DNA"/>
</dbReference>
<dbReference type="SUPFAM" id="SSF54373">
    <property type="entry name" value="FAD-linked reductases, C-terminal domain"/>
    <property type="match status" value="1"/>
</dbReference>
<dbReference type="PROSITE" id="PS00624">
    <property type="entry name" value="GMC_OXRED_2"/>
    <property type="match status" value="1"/>
</dbReference>
<comment type="caution">
    <text evidence="4">The sequence shown here is derived from an EMBL/GenBank/DDBJ whole genome shotgun (WGS) entry which is preliminary data.</text>
</comment>
<protein>
    <submittedName>
        <fullName evidence="4">Choline dehydrogenase</fullName>
    </submittedName>
</protein>
<dbReference type="InterPro" id="IPR007867">
    <property type="entry name" value="GMC_OxRtase_C"/>
</dbReference>
<dbReference type="Pfam" id="PF05199">
    <property type="entry name" value="GMC_oxred_C"/>
    <property type="match status" value="1"/>
</dbReference>
<dbReference type="GeneID" id="92071401"/>
<feature type="signal peptide" evidence="2">
    <location>
        <begin position="1"/>
        <end position="19"/>
    </location>
</feature>
<dbReference type="Proteomes" id="UP001391051">
    <property type="component" value="Unassembled WGS sequence"/>
</dbReference>
<dbReference type="Gene3D" id="3.50.50.60">
    <property type="entry name" value="FAD/NAD(P)-binding domain"/>
    <property type="match status" value="1"/>
</dbReference>
<evidence type="ECO:0000256" key="2">
    <source>
        <dbReference type="SAM" id="SignalP"/>
    </source>
</evidence>
<evidence type="ECO:0000313" key="5">
    <source>
        <dbReference type="Proteomes" id="UP001391051"/>
    </source>
</evidence>
<keyword evidence="5" id="KW-1185">Reference proteome</keyword>
<dbReference type="InterPro" id="IPR036188">
    <property type="entry name" value="FAD/NAD-bd_sf"/>
</dbReference>
<evidence type="ECO:0000256" key="1">
    <source>
        <dbReference type="ARBA" id="ARBA00010790"/>
    </source>
</evidence>
<evidence type="ECO:0000313" key="4">
    <source>
        <dbReference type="EMBL" id="KAK7967840.1"/>
    </source>
</evidence>
<dbReference type="PANTHER" id="PTHR11552:SF213">
    <property type="entry name" value="DEHYDROGENASE, PUTATIVE-RELATED"/>
    <property type="match status" value="1"/>
</dbReference>
<comment type="similarity">
    <text evidence="1">Belongs to the GMC oxidoreductase family.</text>
</comment>
<sequence>MYMVQVVVFFFLALGYCRHNPILPRQAKLASDYEYVVVGSGPGGGPLAANLAAAGHKVLLIDAGGDYGDELVDSVPAMFPFSTEYVETKWDFFATRSPDPAVEAQNRITSYRLPDGTVYTGLNPPAGAEPIGTLYPRAGTLGGCAQHNALIAIRAFDSDWDVVADKTGDASWNGKTFQELYQKIENCDYLPNSILGHGFTGWFHTALTSLLTAVQDLKVVSIIVSAGSALGVGITTSLIGTVAGLAEILLKDVNAPGRTITKGPYQVPLSMKNSKRGGARDRILEVANAVDILGNRRYHLDIKLETFVAKVNLDGDLRATGVSFMEGKSLYRADPRSGSATVSGQGTVNATKEVIIAGGAFNTPQILKLSGIGPKDELSRFGLPVKVDLPGVGANLRDHIEISTISKSNKDFSLLKGCTFMQGYPEVPDPCLEQYLSGIGQTGKGVYATNGLAIGVALQSTAATQDDPDLWVYGGPAKFPGFYPGWAADAVADHAHWVWIALKASTQNRAGAVTLASADPLDVPRIAFNTFQDDRSKDQDLQAAYEGIRYARDAMDKLIPLDGSFVEETPGRDNVSTEAEIKNWAYTNSFGHHACCTAAIGGDDEPGAVLDSNFSVRGTKGLRVVDASAFPVVPGFFIQVPTYLLAEKATKAILDAA</sequence>
<feature type="chain" id="PRO_5045440950" evidence="2">
    <location>
        <begin position="20"/>
        <end position="657"/>
    </location>
</feature>
<dbReference type="InterPro" id="IPR012132">
    <property type="entry name" value="GMC_OxRdtase"/>
</dbReference>
<accession>A0ABR1QYT0</accession>
<feature type="domain" description="Glucose-methanol-choline oxidoreductase N-terminal" evidence="3">
    <location>
        <begin position="359"/>
        <end position="373"/>
    </location>
</feature>
<gene>
    <name evidence="4" type="ORF">PG986_002117</name>
</gene>